<dbReference type="EMBL" id="PVYX01000001">
    <property type="protein sequence ID" value="PRX57242.1"/>
    <property type="molecule type" value="Genomic_DNA"/>
</dbReference>
<evidence type="ECO:0000313" key="1">
    <source>
        <dbReference type="EMBL" id="PRX57242.1"/>
    </source>
</evidence>
<dbReference type="Proteomes" id="UP000237640">
    <property type="component" value="Unassembled WGS sequence"/>
</dbReference>
<sequence length="208" mass="24163">MEMKIKSTLAAFFVLSGLMAQLPETFDKVAPFNEGMAAVQKGDEWAFINDSGALAIDFRKDVHWNMQAKKHSNGIHAIEYPHFSDGLCMVMTYVEDIPLYGFINPKGELAIEHQFLNVNPFKDGYTIGIVYEKVLRGQNEFKLNIYEYKFHEVLMDTSGDIVKFLRRRYNIQMRKDRYKVPMINSKLLNNQLIAVKTDNEWQIQKIDL</sequence>
<accession>A0A2T0MI37</accession>
<name>A0A2T0MI37_9FLAO</name>
<comment type="caution">
    <text evidence="1">The sequence shown here is derived from an EMBL/GenBank/DDBJ whole genome shotgun (WGS) entry which is preliminary data.</text>
</comment>
<evidence type="ECO:0000313" key="2">
    <source>
        <dbReference type="Proteomes" id="UP000237640"/>
    </source>
</evidence>
<gene>
    <name evidence="1" type="ORF">CLV81_1245</name>
</gene>
<dbReference type="Pfam" id="PF14903">
    <property type="entry name" value="WG_beta_rep"/>
    <property type="match status" value="2"/>
</dbReference>
<keyword evidence="2" id="KW-1185">Reference proteome</keyword>
<dbReference type="InterPro" id="IPR032774">
    <property type="entry name" value="WG_beta_rep"/>
</dbReference>
<reference evidence="1 2" key="1">
    <citation type="submission" date="2018-03" db="EMBL/GenBank/DDBJ databases">
        <title>Genomic Encyclopedia of Archaeal and Bacterial Type Strains, Phase II (KMG-II): from individual species to whole genera.</title>
        <authorList>
            <person name="Goeker M."/>
        </authorList>
    </citation>
    <scope>NUCLEOTIDE SEQUENCE [LARGE SCALE GENOMIC DNA]</scope>
    <source>
        <strain evidence="1 2">DSM 25027</strain>
    </source>
</reference>
<protein>
    <submittedName>
        <fullName evidence="1">WG repeat protein</fullName>
    </submittedName>
</protein>
<proteinExistence type="predicted"/>
<dbReference type="AlphaFoldDB" id="A0A2T0MI37"/>
<organism evidence="1 2">
    <name type="scientific">Flagellimonas meridianipacifica</name>
    <dbReference type="NCBI Taxonomy" id="1080225"/>
    <lineage>
        <taxon>Bacteria</taxon>
        <taxon>Pseudomonadati</taxon>
        <taxon>Bacteroidota</taxon>
        <taxon>Flavobacteriia</taxon>
        <taxon>Flavobacteriales</taxon>
        <taxon>Flavobacteriaceae</taxon>
        <taxon>Flagellimonas</taxon>
    </lineage>
</organism>